<comment type="caution">
    <text evidence="2">The sequence shown here is derived from an EMBL/GenBank/DDBJ whole genome shotgun (WGS) entry which is preliminary data.</text>
</comment>
<gene>
    <name evidence="2" type="ORF">HNP91_001840</name>
</gene>
<dbReference type="Gene3D" id="1.20.120.330">
    <property type="entry name" value="Nucleotidyltransferases domain 2"/>
    <property type="match status" value="1"/>
</dbReference>
<dbReference type="InterPro" id="IPR007842">
    <property type="entry name" value="HEPN_dom"/>
</dbReference>
<dbReference type="SUPFAM" id="SSF81593">
    <property type="entry name" value="Nucleotidyltransferase substrate binding subunit/domain"/>
    <property type="match status" value="1"/>
</dbReference>
<name>A0A7J9PDZ4_METMI</name>
<accession>A0A7J9PDZ4</accession>
<protein>
    <submittedName>
        <fullName evidence="2">HEPN domain-containing protein</fullName>
    </submittedName>
</protein>
<dbReference type="Pfam" id="PF05168">
    <property type="entry name" value="HEPN"/>
    <property type="match status" value="1"/>
</dbReference>
<feature type="domain" description="HEPN" evidence="1">
    <location>
        <begin position="37"/>
        <end position="165"/>
    </location>
</feature>
<evidence type="ECO:0000313" key="3">
    <source>
        <dbReference type="Proteomes" id="UP000568063"/>
    </source>
</evidence>
<dbReference type="EMBL" id="JACDUM010000004">
    <property type="protein sequence ID" value="MBA2861008.1"/>
    <property type="molecule type" value="Genomic_DNA"/>
</dbReference>
<reference evidence="2 3" key="1">
    <citation type="submission" date="2020-07" db="EMBL/GenBank/DDBJ databases">
        <title>Genomic Encyclopedia of Type Strains, Phase IV (KMG-V): Genome sequencing to study the core and pangenomes of soil and plant-associated prokaryotes.</title>
        <authorList>
            <person name="Whitman W."/>
        </authorList>
    </citation>
    <scope>NUCLEOTIDE SEQUENCE [LARGE SCALE GENOMIC DNA]</scope>
    <source>
        <strain evidence="2 3">C9</strain>
    </source>
</reference>
<organism evidence="2 3">
    <name type="scientific">Methanococcus maripaludis</name>
    <name type="common">Methanococcus deltae</name>
    <dbReference type="NCBI Taxonomy" id="39152"/>
    <lineage>
        <taxon>Archaea</taxon>
        <taxon>Methanobacteriati</taxon>
        <taxon>Methanobacteriota</taxon>
        <taxon>Methanomada group</taxon>
        <taxon>Methanococci</taxon>
        <taxon>Methanococcales</taxon>
        <taxon>Methanococcaceae</taxon>
        <taxon>Methanococcus</taxon>
    </lineage>
</organism>
<dbReference type="Proteomes" id="UP000568063">
    <property type="component" value="Unassembled WGS sequence"/>
</dbReference>
<proteinExistence type="predicted"/>
<dbReference type="AlphaFoldDB" id="A0A7J9PDZ4"/>
<dbReference type="RefSeq" id="WP_048058496.1">
    <property type="nucleotide sequence ID" value="NZ_JACDUM010000004.1"/>
</dbReference>
<sequence length="209" mass="24631">MKKKSDNQFYCNVFNWDIPETKILGGTMEQKAGLEYLKKAKSNLNSSKILYENGEKINAVYFLQQTVELLSKSFLMYMGAGEKQLKKWMGHDCIVLHKMLESYNKKLMNQKLMPPKEHLEYSKYLHKNAIQDILKEMDSEYLIDGRKNDDYRLMIKEYSKKAESLDIKFMIKKTGNCIQNQIKSCFQNQILNHHSLTSLQDPYLTILDY</sequence>
<evidence type="ECO:0000259" key="1">
    <source>
        <dbReference type="PROSITE" id="PS50910"/>
    </source>
</evidence>
<dbReference type="PROSITE" id="PS50910">
    <property type="entry name" value="HEPN"/>
    <property type="match status" value="1"/>
</dbReference>
<evidence type="ECO:0000313" key="2">
    <source>
        <dbReference type="EMBL" id="MBA2861008.1"/>
    </source>
</evidence>